<comment type="caution">
    <text evidence="1">The sequence shown here is derived from an EMBL/GenBank/DDBJ whole genome shotgun (WGS) entry which is preliminary data.</text>
</comment>
<proteinExistence type="predicted"/>
<accession>A0A2A4I1X3</accession>
<organism evidence="1 2">
    <name type="scientific">Sphingomonas ginsenosidimutans</name>
    <dbReference type="NCBI Taxonomy" id="862134"/>
    <lineage>
        <taxon>Bacteria</taxon>
        <taxon>Pseudomonadati</taxon>
        <taxon>Pseudomonadota</taxon>
        <taxon>Alphaproteobacteria</taxon>
        <taxon>Sphingomonadales</taxon>
        <taxon>Sphingomonadaceae</taxon>
        <taxon>Sphingomonas</taxon>
    </lineage>
</organism>
<name>A0A2A4I1X3_9SPHN</name>
<dbReference type="RefSeq" id="WP_096610325.1">
    <property type="nucleotide sequence ID" value="NZ_NWVD01000001.1"/>
</dbReference>
<evidence type="ECO:0008006" key="3">
    <source>
        <dbReference type="Google" id="ProtNLM"/>
    </source>
</evidence>
<reference evidence="1 2" key="1">
    <citation type="submission" date="2017-09" db="EMBL/GenBank/DDBJ databases">
        <title>Sphingomonas ginsenosidimutans KACC 14949, whole genome shotgun sequence.</title>
        <authorList>
            <person name="Feng G."/>
            <person name="Zhu H."/>
        </authorList>
    </citation>
    <scope>NUCLEOTIDE SEQUENCE [LARGE SCALE GENOMIC DNA]</scope>
    <source>
        <strain evidence="1 2">KACC 14949</strain>
    </source>
</reference>
<dbReference type="EMBL" id="NWVD01000001">
    <property type="protein sequence ID" value="PCG10614.1"/>
    <property type="molecule type" value="Genomic_DNA"/>
</dbReference>
<keyword evidence="2" id="KW-1185">Reference proteome</keyword>
<evidence type="ECO:0000313" key="2">
    <source>
        <dbReference type="Proteomes" id="UP000218784"/>
    </source>
</evidence>
<sequence>MIPSRAALAAAAERSASIARAWHDGEAVRHVTAAFAALTPDDAERVADAAATLLAEASWIAALLAPLTAALREDPWFDAPLRVARDPRRTVVRLLDLPAATVSATVAMGDADATTLTVSGRLAVTRYHRAGGARLLRWDAGPPDAGEALPLASLPAVELHDGLVLRTDGRREATLLDTVTPVATVTIATRAPAMVREYDRATGRRLRIATGDDGASRTHMLLTLLRIAGRTDAGARFDAATRADAFHLRWEAMREWLALDADAALPRLREMAAGDPNVDVRAAAAATLARLGAAPCPA</sequence>
<protein>
    <recommendedName>
        <fullName evidence="3">HEAT repeat domain-containing protein</fullName>
    </recommendedName>
</protein>
<gene>
    <name evidence="1" type="ORF">COA17_04250</name>
</gene>
<evidence type="ECO:0000313" key="1">
    <source>
        <dbReference type="EMBL" id="PCG10614.1"/>
    </source>
</evidence>
<dbReference type="Proteomes" id="UP000218784">
    <property type="component" value="Unassembled WGS sequence"/>
</dbReference>
<dbReference type="AlphaFoldDB" id="A0A2A4I1X3"/>